<dbReference type="GO" id="GO:0005516">
    <property type="term" value="F:calmodulin binding"/>
    <property type="evidence" value="ECO:0007669"/>
    <property type="project" value="UniProtKB-KW"/>
</dbReference>
<evidence type="ECO:0000259" key="3">
    <source>
        <dbReference type="PROSITE" id="PS51035"/>
    </source>
</evidence>
<protein>
    <recommendedName>
        <fullName evidence="3">BAG domain-containing protein</fullName>
    </recommendedName>
</protein>
<dbReference type="PROSITE" id="PS51035">
    <property type="entry name" value="BAG"/>
    <property type="match status" value="1"/>
</dbReference>
<reference evidence="4 5" key="1">
    <citation type="journal article" date="2022" name="Nat. Genet.">
        <title>Improved pea reference genome and pan-genome highlight genomic features and evolutionary characteristics.</title>
        <authorList>
            <person name="Yang T."/>
            <person name="Liu R."/>
            <person name="Luo Y."/>
            <person name="Hu S."/>
            <person name="Wang D."/>
            <person name="Wang C."/>
            <person name="Pandey M.K."/>
            <person name="Ge S."/>
            <person name="Xu Q."/>
            <person name="Li N."/>
            <person name="Li G."/>
            <person name="Huang Y."/>
            <person name="Saxena R.K."/>
            <person name="Ji Y."/>
            <person name="Li M."/>
            <person name="Yan X."/>
            <person name="He Y."/>
            <person name="Liu Y."/>
            <person name="Wang X."/>
            <person name="Xiang C."/>
            <person name="Varshney R.K."/>
            <person name="Ding H."/>
            <person name="Gao S."/>
            <person name="Zong X."/>
        </authorList>
    </citation>
    <scope>NUCLEOTIDE SEQUENCE [LARGE SCALE GENOMIC DNA]</scope>
    <source>
        <strain evidence="4 5">cv. Zhongwan 6</strain>
    </source>
</reference>
<dbReference type="InterPro" id="IPR040400">
    <property type="entry name" value="BAG5/6/7/8"/>
</dbReference>
<evidence type="ECO:0000313" key="4">
    <source>
        <dbReference type="EMBL" id="KAI5431544.1"/>
    </source>
</evidence>
<dbReference type="GO" id="GO:0009506">
    <property type="term" value="C:plasmodesma"/>
    <property type="evidence" value="ECO:0007669"/>
    <property type="project" value="TreeGrafter"/>
</dbReference>
<dbReference type="Gene3D" id="6.10.220.10">
    <property type="match status" value="1"/>
</dbReference>
<comment type="caution">
    <text evidence="4">The sequence shown here is derived from an EMBL/GenBank/DDBJ whole genome shotgun (WGS) entry which is preliminary data.</text>
</comment>
<accession>A0A9D5B6Y5</accession>
<dbReference type="InterPro" id="IPR003103">
    <property type="entry name" value="BAG_domain"/>
</dbReference>
<dbReference type="PROSITE" id="PS50096">
    <property type="entry name" value="IQ"/>
    <property type="match status" value="1"/>
</dbReference>
<dbReference type="Gramene" id="PSAT_LOCUS11378_t1">
    <property type="protein sequence ID" value="CAL5191419.1"/>
    <property type="gene ID" value="PSAT_LOCUS11378"/>
</dbReference>
<evidence type="ECO:0000256" key="1">
    <source>
        <dbReference type="ARBA" id="ARBA00022860"/>
    </source>
</evidence>
<dbReference type="AlphaFoldDB" id="A0A9D5B6Y5"/>
<gene>
    <name evidence="4" type="ORF">KIW84_035652</name>
</gene>
<dbReference type="Pfam" id="PF02179">
    <property type="entry name" value="BAG"/>
    <property type="match status" value="1"/>
</dbReference>
<dbReference type="PANTHER" id="PTHR33322">
    <property type="entry name" value="BAG DOMAIN CONTAINING PROTEIN, EXPRESSED"/>
    <property type="match status" value="1"/>
</dbReference>
<dbReference type="InterPro" id="IPR000048">
    <property type="entry name" value="IQ_motif_EF-hand-BS"/>
</dbReference>
<dbReference type="SUPFAM" id="SSF63491">
    <property type="entry name" value="BAG domain"/>
    <property type="match status" value="1"/>
</dbReference>
<proteinExistence type="predicted"/>
<dbReference type="Proteomes" id="UP001058974">
    <property type="component" value="Chromosome 3"/>
</dbReference>
<sequence>MMHFNNNRTTAPFHLYGAQLGAPRYSKTPSKVVSIPVRFVGSERNRTDSATKIQKVARGYLVRKSFKKMLKMKVELEKIDKNVNNEETVKMMKKEQKERIRMGETIMNLLLRLDSVRVFHCCALRDLRKLLIKRAIFLQEFVDQIQMVMSPTYNVEENSLEKEEVGCEEEHEGGKKIEALVSEDGEGNCMGKEVNCMEKGEGGCQVENEGGEKMELFVNEDDVEGKCVKEENCLMKVKEEGGQDEDEEKMEIDEMEESVGTSLVEEGIEDNGVDVKEEENCLMKVKEDENENKMEEEDNEESVGTNLVEEGIEEDSVDVKEEEGRDVIGYEEEEEENCYEEKKGGNREMLRRMMDDNEKMMNMMTQLFEKNEKQTSLLTSLTQRVEQLERAFTCDKLKKKNKRRRHVDAKHKYQ</sequence>
<name>A0A9D5B6Y5_PEA</name>
<dbReference type="GO" id="GO:0051087">
    <property type="term" value="F:protein-folding chaperone binding"/>
    <property type="evidence" value="ECO:0007669"/>
    <property type="project" value="InterPro"/>
</dbReference>
<keyword evidence="5" id="KW-1185">Reference proteome</keyword>
<dbReference type="Pfam" id="PF00612">
    <property type="entry name" value="IQ"/>
    <property type="match status" value="1"/>
</dbReference>
<keyword evidence="2" id="KW-0143">Chaperone</keyword>
<dbReference type="PANTHER" id="PTHR33322:SF4">
    <property type="entry name" value="BAG DOMAIN CONTAINING PROTEIN, EXPRESSED"/>
    <property type="match status" value="1"/>
</dbReference>
<keyword evidence="1" id="KW-0112">Calmodulin-binding</keyword>
<dbReference type="SMART" id="SM00015">
    <property type="entry name" value="IQ"/>
    <property type="match status" value="1"/>
</dbReference>
<evidence type="ECO:0000256" key="2">
    <source>
        <dbReference type="ARBA" id="ARBA00023186"/>
    </source>
</evidence>
<evidence type="ECO:0000313" key="5">
    <source>
        <dbReference type="Proteomes" id="UP001058974"/>
    </source>
</evidence>
<dbReference type="GO" id="GO:0006457">
    <property type="term" value="P:protein folding"/>
    <property type="evidence" value="ECO:0007669"/>
    <property type="project" value="TreeGrafter"/>
</dbReference>
<dbReference type="Gramene" id="Psat03G0565200-T1">
    <property type="protein sequence ID" value="KAI5431544.1"/>
    <property type="gene ID" value="KIW84_035652"/>
</dbReference>
<dbReference type="EMBL" id="JAMSHJ010000003">
    <property type="protein sequence ID" value="KAI5431544.1"/>
    <property type="molecule type" value="Genomic_DNA"/>
</dbReference>
<organism evidence="4 5">
    <name type="scientific">Pisum sativum</name>
    <name type="common">Garden pea</name>
    <name type="synonym">Lathyrus oleraceus</name>
    <dbReference type="NCBI Taxonomy" id="3888"/>
    <lineage>
        <taxon>Eukaryota</taxon>
        <taxon>Viridiplantae</taxon>
        <taxon>Streptophyta</taxon>
        <taxon>Embryophyta</taxon>
        <taxon>Tracheophyta</taxon>
        <taxon>Spermatophyta</taxon>
        <taxon>Magnoliopsida</taxon>
        <taxon>eudicotyledons</taxon>
        <taxon>Gunneridae</taxon>
        <taxon>Pentapetalae</taxon>
        <taxon>rosids</taxon>
        <taxon>fabids</taxon>
        <taxon>Fabales</taxon>
        <taxon>Fabaceae</taxon>
        <taxon>Papilionoideae</taxon>
        <taxon>50 kb inversion clade</taxon>
        <taxon>NPAAA clade</taxon>
        <taxon>Hologalegina</taxon>
        <taxon>IRL clade</taxon>
        <taxon>Fabeae</taxon>
        <taxon>Lathyrus</taxon>
    </lineage>
</organism>
<feature type="domain" description="BAG" evidence="3">
    <location>
        <begin position="65"/>
        <end position="146"/>
    </location>
</feature>
<dbReference type="OrthoDB" id="1923217at2759"/>
<dbReference type="SMART" id="SM00264">
    <property type="entry name" value="BAG"/>
    <property type="match status" value="1"/>
</dbReference>